<dbReference type="AlphaFoldDB" id="A0ABD3MSB3"/>
<organism evidence="2 3">
    <name type="scientific">Discostella pseudostelligera</name>
    <dbReference type="NCBI Taxonomy" id="259834"/>
    <lineage>
        <taxon>Eukaryota</taxon>
        <taxon>Sar</taxon>
        <taxon>Stramenopiles</taxon>
        <taxon>Ochrophyta</taxon>
        <taxon>Bacillariophyta</taxon>
        <taxon>Coscinodiscophyceae</taxon>
        <taxon>Thalassiosirophycidae</taxon>
        <taxon>Stephanodiscales</taxon>
        <taxon>Stephanodiscaceae</taxon>
        <taxon>Discostella</taxon>
    </lineage>
</organism>
<comment type="caution">
    <text evidence="2">The sequence shown here is derived from an EMBL/GenBank/DDBJ whole genome shotgun (WGS) entry which is preliminary data.</text>
</comment>
<feature type="region of interest" description="Disordered" evidence="1">
    <location>
        <begin position="484"/>
        <end position="505"/>
    </location>
</feature>
<evidence type="ECO:0000313" key="3">
    <source>
        <dbReference type="Proteomes" id="UP001530293"/>
    </source>
</evidence>
<evidence type="ECO:0008006" key="4">
    <source>
        <dbReference type="Google" id="ProtNLM"/>
    </source>
</evidence>
<feature type="compositionally biased region" description="Acidic residues" evidence="1">
    <location>
        <begin position="486"/>
        <end position="498"/>
    </location>
</feature>
<name>A0ABD3MSB3_9STRA</name>
<sequence length="1059" mass="112987">MAPTAPPPGLPPMPMSQTETGALATAPLSAVVNAATDALYQDLFDLVHGEIKIELVTAASNTSAAAAVGGINEGEGGKASSAGGGLESHAAMTVEGKLTAAALGVTFGDSTASTAPAATASSANPNDTILETRKQRMANLSFAQRRHELTRRIVQHTKSLSHVYALTAASLPKCHSTVMQQKALRINPSHLATTSISSSIAIIHDPSPRLGAVVEASSDALQFVKSRWVSQDEAQDALYFHHDSLWKARAHCHDVLGALCVLSTPGSNGDGSGGGGGRWPDFPTDVALAVDRYATSKEKAYPASELQARLASAVRRKLVLGEVGAFGTLGSVSKGNATMNDASNSVGRTAVDTQPLPWRVILAKGGGSIRLTYGNPRIVSTASALHQRSESDNGGGDNEAVSATNSNLHQYPMEARLSVLSEEPSAPWKLLSLHVRCSPKTGESDHQLRMNRKQMFDLHRIGERAMIVEEAICRKANEKLTTIDKDDSDATMTDENEPTEATPSPLIPRPLYRLFEVAHAFALSLQIEMLSSQAEALRRGTWGASTDAGPTRVARGGSLSECIEVSPAYFYDQNDVGSDRIAGDDKPTPIAVMSIHFWSCDDTYGSPRVMDICERVQEASDNTSSKKSDDNYLPKSDRGDKRLSLSIRAVTTVGLVVSMSGGSNLADNASVHTQRNINKLLSSIRNPFELSMSDALLAATVLCADQRCHAVVAALTDRKSNNLPSWLHLSVECGTISVAALISYPTSSSAPSPAEARPFTILFRLACDSRTGRFVPVFPRPANLLRLLACNDPTVSEVQSFRMAMTTGALAAAAKRGGSNATNRADSVSREFTGRIVRDAFDALARSTDTLGRKCGVGGDWNDIDAQSALLRAKSIDQTCRDVRVSLMNCSAMAAVFGVATMALKIAGGVDPVADMAGGPINDETNPDLIRIPPLSVPLHQRIIEKLVKDGDGETRRVAQLQRESLAVTAKTSDDALDLVCFDVLTVAETASSVPTRIEVKVYSPPEAEVHSIAEKEASMPMSKRARLMTTADDGQIHCHRTLEEVEFAAQWFHSVLRQ</sequence>
<protein>
    <recommendedName>
        <fullName evidence="4">Mediator of RNA polymerase II transcription subunit 17</fullName>
    </recommendedName>
</protein>
<evidence type="ECO:0000256" key="1">
    <source>
        <dbReference type="SAM" id="MobiDB-lite"/>
    </source>
</evidence>
<gene>
    <name evidence="2" type="ORF">ACHAWU_007954</name>
</gene>
<dbReference type="Proteomes" id="UP001530293">
    <property type="component" value="Unassembled WGS sequence"/>
</dbReference>
<accession>A0ABD3MSB3</accession>
<keyword evidence="3" id="KW-1185">Reference proteome</keyword>
<feature type="region of interest" description="Disordered" evidence="1">
    <location>
        <begin position="383"/>
        <end position="403"/>
    </location>
</feature>
<evidence type="ECO:0000313" key="2">
    <source>
        <dbReference type="EMBL" id="KAL3766864.1"/>
    </source>
</evidence>
<dbReference type="EMBL" id="JALLBG020000079">
    <property type="protein sequence ID" value="KAL3766864.1"/>
    <property type="molecule type" value="Genomic_DNA"/>
</dbReference>
<dbReference type="PANTHER" id="PTHR12809:SF2">
    <property type="entry name" value="MEDIATOR OF RNA POLYMERASE II TRANSCRIPTION SUBUNIT 14"/>
    <property type="match status" value="1"/>
</dbReference>
<dbReference type="PANTHER" id="PTHR12809">
    <property type="entry name" value="MEDIATOR COMPLEX SUBUNIT"/>
    <property type="match status" value="1"/>
</dbReference>
<dbReference type="InterPro" id="IPR013947">
    <property type="entry name" value="Mediator_Med14"/>
</dbReference>
<proteinExistence type="predicted"/>
<reference evidence="2 3" key="1">
    <citation type="submission" date="2024-10" db="EMBL/GenBank/DDBJ databases">
        <title>Updated reference genomes for cyclostephanoid diatoms.</title>
        <authorList>
            <person name="Roberts W.R."/>
            <person name="Alverson A.J."/>
        </authorList>
    </citation>
    <scope>NUCLEOTIDE SEQUENCE [LARGE SCALE GENOMIC DNA]</scope>
    <source>
        <strain evidence="2 3">AJA232-27</strain>
    </source>
</reference>
<feature type="region of interest" description="Disordered" evidence="1">
    <location>
        <begin position="617"/>
        <end position="637"/>
    </location>
</feature>